<feature type="domain" description="LysM" evidence="3">
    <location>
        <begin position="51"/>
        <end position="95"/>
    </location>
</feature>
<dbReference type="PROSITE" id="PS51910">
    <property type="entry name" value="GH18_2"/>
    <property type="match status" value="1"/>
</dbReference>
<dbReference type="PANTHER" id="PTHR46066">
    <property type="entry name" value="CHITINASE DOMAIN-CONTAINING PROTEIN 1 FAMILY MEMBER"/>
    <property type="match status" value="1"/>
</dbReference>
<proteinExistence type="predicted"/>
<dbReference type="InterPro" id="IPR029070">
    <property type="entry name" value="Chitinase_insertion_sf"/>
</dbReference>
<dbReference type="Gene3D" id="3.20.20.80">
    <property type="entry name" value="Glycosidases"/>
    <property type="match status" value="1"/>
</dbReference>
<dbReference type="InterPro" id="IPR018392">
    <property type="entry name" value="LysM"/>
</dbReference>
<protein>
    <submittedName>
        <fullName evidence="5">LysM peptidoglycan-binding domain-containing protein</fullName>
    </submittedName>
</protein>
<dbReference type="Gene3D" id="3.10.50.10">
    <property type="match status" value="1"/>
</dbReference>
<dbReference type="SUPFAM" id="SSF54106">
    <property type="entry name" value="LysM domain"/>
    <property type="match status" value="2"/>
</dbReference>
<keyword evidence="6" id="KW-1185">Reference proteome</keyword>
<dbReference type="Pfam" id="PF01476">
    <property type="entry name" value="LysM"/>
    <property type="match status" value="2"/>
</dbReference>
<evidence type="ECO:0000256" key="1">
    <source>
        <dbReference type="ARBA" id="ARBA00022801"/>
    </source>
</evidence>
<dbReference type="Pfam" id="PF00704">
    <property type="entry name" value="Glyco_hydro_18"/>
    <property type="match status" value="1"/>
</dbReference>
<dbReference type="InterPro" id="IPR011583">
    <property type="entry name" value="Chitinase_II/V-like_cat"/>
</dbReference>
<evidence type="ECO:0000256" key="2">
    <source>
        <dbReference type="ARBA" id="ARBA00023295"/>
    </source>
</evidence>
<dbReference type="GO" id="GO:0012505">
    <property type="term" value="C:endomembrane system"/>
    <property type="evidence" value="ECO:0007669"/>
    <property type="project" value="TreeGrafter"/>
</dbReference>
<accession>A0A3B0BHM9</accession>
<feature type="domain" description="LysM" evidence="3">
    <location>
        <begin position="2"/>
        <end position="46"/>
    </location>
</feature>
<dbReference type="InterPro" id="IPR017853">
    <property type="entry name" value="GH"/>
</dbReference>
<sequence length="427" mass="47981">MQIEVVQPGDSLWAIAKRYGVPVDDIVRINEIDEPTRLAVGQALVIPTSDTYHIVRPSESLWTIAHRYGVSVEAIAQANGITDPSRLYVGQRLLIPRQGEKRTIEVNGYLQPKTAEQDRAIVKETAPYMTYFSLFQYIAHPDGSLTPPQDEAALAAIRNTDAAPMMVVTNFENGTFSSEVARSLFDNAEARSKFMDNVIATMQNKHFYALNIDFEHIFPEDREKYNAFLRDITARVHAIGKAVSTALAPKTSGTQAGRWYEAHDYKAHGEIVDFVIIMTYEWGWSGGPPMAVAPIPQVRQVLDYAVSVIPPDKIMMGAPLYGYNWTLPYIKGGKFAPTLSPKAAVVLARDVGAYIRFDPASQAPNFTYYDHEGKEHIVWFEDARSMQAKFDLIKEYGLRGISYWLLGQSFPQNWPLLEANFHVKKVT</sequence>
<name>A0A3B0BHM9_9BACL</name>
<dbReference type="GO" id="GO:0005975">
    <property type="term" value="P:carbohydrate metabolic process"/>
    <property type="evidence" value="ECO:0007669"/>
    <property type="project" value="InterPro"/>
</dbReference>
<comment type="caution">
    <text evidence="5">The sequence shown here is derived from an EMBL/GenBank/DDBJ whole genome shotgun (WGS) entry which is preliminary data.</text>
</comment>
<dbReference type="GO" id="GO:0070492">
    <property type="term" value="F:oligosaccharide binding"/>
    <property type="evidence" value="ECO:0007669"/>
    <property type="project" value="TreeGrafter"/>
</dbReference>
<dbReference type="GO" id="GO:0008061">
    <property type="term" value="F:chitin binding"/>
    <property type="evidence" value="ECO:0007669"/>
    <property type="project" value="InterPro"/>
</dbReference>
<dbReference type="OrthoDB" id="9769314at2"/>
<dbReference type="CDD" id="cd02874">
    <property type="entry name" value="GH18_CFLE_spore_hydrolase"/>
    <property type="match status" value="1"/>
</dbReference>
<dbReference type="EMBL" id="RBAH01000027">
    <property type="protein sequence ID" value="RKN72392.1"/>
    <property type="molecule type" value="Genomic_DNA"/>
</dbReference>
<dbReference type="PROSITE" id="PS51782">
    <property type="entry name" value="LYSM"/>
    <property type="match status" value="2"/>
</dbReference>
<keyword evidence="2" id="KW-0326">Glycosidase</keyword>
<dbReference type="SMART" id="SM00257">
    <property type="entry name" value="LysM"/>
    <property type="match status" value="2"/>
</dbReference>
<dbReference type="SMART" id="SM00636">
    <property type="entry name" value="Glyco_18"/>
    <property type="match status" value="1"/>
</dbReference>
<dbReference type="InterPro" id="IPR036779">
    <property type="entry name" value="LysM_dom_sf"/>
</dbReference>
<evidence type="ECO:0000259" key="3">
    <source>
        <dbReference type="PROSITE" id="PS51782"/>
    </source>
</evidence>
<gene>
    <name evidence="5" type="ORF">D7M11_28350</name>
</gene>
<dbReference type="InterPro" id="IPR041704">
    <property type="entry name" value="CFLE_GH18"/>
</dbReference>
<evidence type="ECO:0000259" key="4">
    <source>
        <dbReference type="PROSITE" id="PS51910"/>
    </source>
</evidence>
<feature type="domain" description="GH18" evidence="4">
    <location>
        <begin position="104"/>
        <end position="427"/>
    </location>
</feature>
<dbReference type="SUPFAM" id="SSF51445">
    <property type="entry name" value="(Trans)glycosidases"/>
    <property type="match status" value="1"/>
</dbReference>
<dbReference type="GO" id="GO:0016798">
    <property type="term" value="F:hydrolase activity, acting on glycosyl bonds"/>
    <property type="evidence" value="ECO:0007669"/>
    <property type="project" value="UniProtKB-KW"/>
</dbReference>
<reference evidence="5 6" key="1">
    <citation type="journal article" date="2007" name="Int. J. Syst. Evol. Microbiol.">
        <title>Paenibacillus ginsengarvi sp. nov., isolated from soil from ginseng cultivation.</title>
        <authorList>
            <person name="Yoon M.H."/>
            <person name="Ten L.N."/>
            <person name="Im W.T."/>
        </authorList>
    </citation>
    <scope>NUCLEOTIDE SEQUENCE [LARGE SCALE GENOMIC DNA]</scope>
    <source>
        <strain evidence="5 6">KCTC 13059</strain>
    </source>
</reference>
<dbReference type="Gene3D" id="3.10.350.10">
    <property type="entry name" value="LysM domain"/>
    <property type="match status" value="2"/>
</dbReference>
<dbReference type="CDD" id="cd00118">
    <property type="entry name" value="LysM"/>
    <property type="match status" value="2"/>
</dbReference>
<keyword evidence="1" id="KW-0378">Hydrolase</keyword>
<evidence type="ECO:0000313" key="6">
    <source>
        <dbReference type="Proteomes" id="UP000282311"/>
    </source>
</evidence>
<dbReference type="Proteomes" id="UP000282311">
    <property type="component" value="Unassembled WGS sequence"/>
</dbReference>
<evidence type="ECO:0000313" key="5">
    <source>
        <dbReference type="EMBL" id="RKN72392.1"/>
    </source>
</evidence>
<dbReference type="PANTHER" id="PTHR46066:SF2">
    <property type="entry name" value="CHITINASE DOMAIN-CONTAINING PROTEIN 1"/>
    <property type="match status" value="1"/>
</dbReference>
<organism evidence="5 6">
    <name type="scientific">Paenibacillus ginsengarvi</name>
    <dbReference type="NCBI Taxonomy" id="400777"/>
    <lineage>
        <taxon>Bacteria</taxon>
        <taxon>Bacillati</taxon>
        <taxon>Bacillota</taxon>
        <taxon>Bacilli</taxon>
        <taxon>Bacillales</taxon>
        <taxon>Paenibacillaceae</taxon>
        <taxon>Paenibacillus</taxon>
    </lineage>
</organism>
<dbReference type="RefSeq" id="WP_120750641.1">
    <property type="nucleotide sequence ID" value="NZ_RBAH01000027.1"/>
</dbReference>
<dbReference type="AlphaFoldDB" id="A0A3B0BHM9"/>
<dbReference type="InterPro" id="IPR001223">
    <property type="entry name" value="Glyco_hydro18_cat"/>
</dbReference>